<keyword evidence="5" id="KW-0547">Nucleotide-binding</keyword>
<dbReference type="InterPro" id="IPR027417">
    <property type="entry name" value="P-loop_NTPase"/>
</dbReference>
<dbReference type="InterPro" id="IPR015856">
    <property type="entry name" value="ABC_transpr_CbiO/EcfA_su"/>
</dbReference>
<dbReference type="RefSeq" id="WP_055260336.1">
    <property type="nucleotide sequence ID" value="NZ_CYZK01000001.1"/>
</dbReference>
<dbReference type="PROSITE" id="PS50893">
    <property type="entry name" value="ABC_TRANSPORTER_2"/>
    <property type="match status" value="1"/>
</dbReference>
<dbReference type="GO" id="GO:0042626">
    <property type="term" value="F:ATPase-coupled transmembrane transporter activity"/>
    <property type="evidence" value="ECO:0007669"/>
    <property type="project" value="TreeGrafter"/>
</dbReference>
<evidence type="ECO:0000256" key="8">
    <source>
        <dbReference type="ARBA" id="ARBA00023136"/>
    </source>
</evidence>
<organism evidence="10 11">
    <name type="scientific">Coprococcus comes</name>
    <dbReference type="NCBI Taxonomy" id="410072"/>
    <lineage>
        <taxon>Bacteria</taxon>
        <taxon>Bacillati</taxon>
        <taxon>Bacillota</taxon>
        <taxon>Clostridia</taxon>
        <taxon>Lachnospirales</taxon>
        <taxon>Lachnospiraceae</taxon>
        <taxon>Coprococcus</taxon>
    </lineage>
</organism>
<dbReference type="InterPro" id="IPR050095">
    <property type="entry name" value="ECF_ABC_transporter_ATP-bd"/>
</dbReference>
<dbReference type="InterPro" id="IPR003439">
    <property type="entry name" value="ABC_transporter-like_ATP-bd"/>
</dbReference>
<dbReference type="GO" id="GO:0043190">
    <property type="term" value="C:ATP-binding cassette (ABC) transporter complex"/>
    <property type="evidence" value="ECO:0007669"/>
    <property type="project" value="TreeGrafter"/>
</dbReference>
<dbReference type="Gene3D" id="3.40.50.300">
    <property type="entry name" value="P-loop containing nucleotide triphosphate hydrolases"/>
    <property type="match status" value="1"/>
</dbReference>
<feature type="domain" description="ABC transporter" evidence="9">
    <location>
        <begin position="4"/>
        <end position="237"/>
    </location>
</feature>
<sequence>MGIIEFKDVSFQYPNGFSAVENVSFEINEGEAIAIIGQNGAGKTTTVKMINGLLKPTHGTVLIDGMDTKDYTTAQLSKIAGYVFQNPDDQIFHNNVEDEIRFGPKKQGLSEEEIVKKTEWAAKLCGLSEQMQENPYNLPLSIRKFVSIASVLAMDDKILILDEPTAGQDLIGIKRLENILTELKKENKTVVTITHDMEFAVNNFKKIFVMSHKNLLRVGNAKEIFSHDELLKESMLKKTYIGELCDKLNLNETAVTIEEFLKYFV</sequence>
<evidence type="ECO:0000256" key="2">
    <source>
        <dbReference type="ARBA" id="ARBA00005417"/>
    </source>
</evidence>
<keyword evidence="6 10" id="KW-0067">ATP-binding</keyword>
<dbReference type="AlphaFoldDB" id="A0A173WJR7"/>
<keyword evidence="4" id="KW-1003">Cell membrane</keyword>
<accession>A0A173WJR7</accession>
<proteinExistence type="inferred from homology"/>
<comment type="similarity">
    <text evidence="2">Belongs to the ABC transporter superfamily.</text>
</comment>
<evidence type="ECO:0000256" key="5">
    <source>
        <dbReference type="ARBA" id="ARBA00022741"/>
    </source>
</evidence>
<dbReference type="PANTHER" id="PTHR43553:SF24">
    <property type="entry name" value="ENERGY-COUPLING FACTOR TRANSPORTER ATP-BINDING PROTEIN ECFA1"/>
    <property type="match status" value="1"/>
</dbReference>
<evidence type="ECO:0000259" key="9">
    <source>
        <dbReference type="PROSITE" id="PS50893"/>
    </source>
</evidence>
<evidence type="ECO:0000313" key="10">
    <source>
        <dbReference type="EMBL" id="CUN39799.1"/>
    </source>
</evidence>
<keyword evidence="3" id="KW-0813">Transport</keyword>
<reference evidence="10 11" key="1">
    <citation type="submission" date="2015-09" db="EMBL/GenBank/DDBJ databases">
        <authorList>
            <consortium name="Pathogen Informatics"/>
        </authorList>
    </citation>
    <scope>NUCLEOTIDE SEQUENCE [LARGE SCALE GENOMIC DNA]</scope>
    <source>
        <strain evidence="10 11">2789STDY5834866</strain>
    </source>
</reference>
<evidence type="ECO:0000256" key="7">
    <source>
        <dbReference type="ARBA" id="ARBA00022967"/>
    </source>
</evidence>
<evidence type="ECO:0000313" key="11">
    <source>
        <dbReference type="Proteomes" id="UP000095362"/>
    </source>
</evidence>
<dbReference type="SUPFAM" id="SSF52540">
    <property type="entry name" value="P-loop containing nucleoside triphosphate hydrolases"/>
    <property type="match status" value="1"/>
</dbReference>
<keyword evidence="8" id="KW-0472">Membrane</keyword>
<keyword evidence="7" id="KW-1278">Translocase</keyword>
<dbReference type="GO" id="GO:0016887">
    <property type="term" value="F:ATP hydrolysis activity"/>
    <property type="evidence" value="ECO:0007669"/>
    <property type="project" value="InterPro"/>
</dbReference>
<evidence type="ECO:0000256" key="1">
    <source>
        <dbReference type="ARBA" id="ARBA00004202"/>
    </source>
</evidence>
<evidence type="ECO:0000256" key="4">
    <source>
        <dbReference type="ARBA" id="ARBA00022475"/>
    </source>
</evidence>
<dbReference type="PANTHER" id="PTHR43553">
    <property type="entry name" value="HEAVY METAL TRANSPORTER"/>
    <property type="match status" value="1"/>
</dbReference>
<name>A0A173WJR7_9FIRM</name>
<dbReference type="InterPro" id="IPR003593">
    <property type="entry name" value="AAA+_ATPase"/>
</dbReference>
<dbReference type="EC" id="3.6.3.-" evidence="10"/>
<comment type="subcellular location">
    <subcellularLocation>
        <location evidence="1">Cell membrane</location>
        <topology evidence="1">Peripheral membrane protein</topology>
    </subcellularLocation>
</comment>
<dbReference type="EMBL" id="CYZK01000001">
    <property type="protein sequence ID" value="CUN39799.1"/>
    <property type="molecule type" value="Genomic_DNA"/>
</dbReference>
<evidence type="ECO:0000256" key="3">
    <source>
        <dbReference type="ARBA" id="ARBA00022448"/>
    </source>
</evidence>
<gene>
    <name evidence="10" type="primary">ecfA1_1</name>
    <name evidence="10" type="ORF">ERS852481_00058</name>
</gene>
<dbReference type="SMART" id="SM00382">
    <property type="entry name" value="AAA"/>
    <property type="match status" value="1"/>
</dbReference>
<dbReference type="CDD" id="cd03225">
    <property type="entry name" value="ABC_cobalt_CbiO_domain1"/>
    <property type="match status" value="1"/>
</dbReference>
<dbReference type="FunFam" id="3.40.50.300:FF:000224">
    <property type="entry name" value="Energy-coupling factor transporter ATP-binding protein EcfA"/>
    <property type="match status" value="1"/>
</dbReference>
<protein>
    <submittedName>
        <fullName evidence="10">Energy-coupling factor transporter ATP-binding protein EcfA 1</fullName>
        <ecNumber evidence="10">3.6.3.-</ecNumber>
    </submittedName>
</protein>
<evidence type="ECO:0000256" key="6">
    <source>
        <dbReference type="ARBA" id="ARBA00022840"/>
    </source>
</evidence>
<keyword evidence="10" id="KW-0378">Hydrolase</keyword>
<dbReference type="Proteomes" id="UP000095362">
    <property type="component" value="Unassembled WGS sequence"/>
</dbReference>
<dbReference type="GO" id="GO:0005524">
    <property type="term" value="F:ATP binding"/>
    <property type="evidence" value="ECO:0007669"/>
    <property type="project" value="UniProtKB-KW"/>
</dbReference>
<dbReference type="Pfam" id="PF00005">
    <property type="entry name" value="ABC_tran"/>
    <property type="match status" value="1"/>
</dbReference>